<dbReference type="Gene3D" id="1.20.120.160">
    <property type="entry name" value="HPT domain"/>
    <property type="match status" value="1"/>
</dbReference>
<dbReference type="InterPro" id="IPR051315">
    <property type="entry name" value="Bact_Chemotaxis_CheA"/>
</dbReference>
<dbReference type="AlphaFoldDB" id="B7K5V5"/>
<evidence type="ECO:0000313" key="4">
    <source>
        <dbReference type="Proteomes" id="UP000008204"/>
    </source>
</evidence>
<dbReference type="GO" id="GO:0016301">
    <property type="term" value="F:kinase activity"/>
    <property type="evidence" value="ECO:0007669"/>
    <property type="project" value="UniProtKB-KW"/>
</dbReference>
<dbReference type="OrthoDB" id="2079555at2"/>
<dbReference type="HOGENOM" id="CLU_062015_0_0_3"/>
<dbReference type="Proteomes" id="UP000008204">
    <property type="component" value="Chromosome"/>
</dbReference>
<keyword evidence="4" id="KW-1185">Reference proteome</keyword>
<keyword evidence="3" id="KW-0808">Transferase</keyword>
<feature type="domain" description="HPt" evidence="2">
    <location>
        <begin position="1"/>
        <end position="103"/>
    </location>
</feature>
<gene>
    <name evidence="3" type="ordered locus">PCC8801_4072</name>
</gene>
<dbReference type="Pfam" id="PF01627">
    <property type="entry name" value="Hpt"/>
    <property type="match status" value="1"/>
</dbReference>
<feature type="modified residue" description="Phosphohistidine" evidence="1">
    <location>
        <position position="46"/>
    </location>
</feature>
<dbReference type="PANTHER" id="PTHR43395:SF1">
    <property type="entry name" value="CHEMOTAXIS PROTEIN CHEA"/>
    <property type="match status" value="1"/>
</dbReference>
<protein>
    <submittedName>
        <fullName evidence="3">Putative CheA signal transduction histidine kinase</fullName>
    </submittedName>
</protein>
<dbReference type="SUPFAM" id="SSF47226">
    <property type="entry name" value="Histidine-containing phosphotransfer domain, HPT domain"/>
    <property type="match status" value="1"/>
</dbReference>
<dbReference type="GO" id="GO:0000160">
    <property type="term" value="P:phosphorelay signal transduction system"/>
    <property type="evidence" value="ECO:0007669"/>
    <property type="project" value="InterPro"/>
</dbReference>
<evidence type="ECO:0000313" key="3">
    <source>
        <dbReference type="EMBL" id="ACK68008.1"/>
    </source>
</evidence>
<dbReference type="RefSeq" id="WP_012597261.1">
    <property type="nucleotide sequence ID" value="NC_011726.1"/>
</dbReference>
<dbReference type="EMBL" id="CP001287">
    <property type="protein sequence ID" value="ACK68008.1"/>
    <property type="molecule type" value="Genomic_DNA"/>
</dbReference>
<keyword evidence="1" id="KW-0597">Phosphoprotein</keyword>
<dbReference type="InterPro" id="IPR008207">
    <property type="entry name" value="Sig_transdc_His_kin_Hpt_dom"/>
</dbReference>
<organism evidence="3 4">
    <name type="scientific">Rippkaea orientalis (strain PCC 8801 / RF-1)</name>
    <name type="common">Cyanothece sp. (strain PCC 8801)</name>
    <dbReference type="NCBI Taxonomy" id="41431"/>
    <lineage>
        <taxon>Bacteria</taxon>
        <taxon>Bacillati</taxon>
        <taxon>Cyanobacteriota</taxon>
        <taxon>Cyanophyceae</taxon>
        <taxon>Oscillatoriophycideae</taxon>
        <taxon>Chroococcales</taxon>
        <taxon>Aphanothecaceae</taxon>
        <taxon>Rippkaea</taxon>
        <taxon>Rippkaea orientalis</taxon>
    </lineage>
</organism>
<accession>B7K5V5</accession>
<dbReference type="eggNOG" id="COG2198">
    <property type="taxonomic scope" value="Bacteria"/>
</dbReference>
<dbReference type="STRING" id="41431.PCC8801_4072"/>
<dbReference type="KEGG" id="cyp:PCC8801_4072"/>
<dbReference type="InterPro" id="IPR036641">
    <property type="entry name" value="HPT_dom_sf"/>
</dbReference>
<evidence type="ECO:0000259" key="2">
    <source>
        <dbReference type="PROSITE" id="PS50894"/>
    </source>
</evidence>
<evidence type="ECO:0000256" key="1">
    <source>
        <dbReference type="PROSITE-ProRule" id="PRU00110"/>
    </source>
</evidence>
<reference evidence="4" key="1">
    <citation type="journal article" date="2011" name="MBio">
        <title>Novel metabolic attributes of the genus Cyanothece, comprising a group of unicellular nitrogen-fixing Cyanobacteria.</title>
        <authorList>
            <person name="Bandyopadhyay A."/>
            <person name="Elvitigala T."/>
            <person name="Welsh E."/>
            <person name="Stockel J."/>
            <person name="Liberton M."/>
            <person name="Min H."/>
            <person name="Sherman L.A."/>
            <person name="Pakrasi H.B."/>
        </authorList>
    </citation>
    <scope>NUCLEOTIDE SEQUENCE [LARGE SCALE GENOMIC DNA]</scope>
    <source>
        <strain evidence="4">PCC 8801</strain>
    </source>
</reference>
<dbReference type="PROSITE" id="PS50894">
    <property type="entry name" value="HPT"/>
    <property type="match status" value="1"/>
</dbReference>
<dbReference type="PANTHER" id="PTHR43395">
    <property type="entry name" value="SENSOR HISTIDINE KINASE CHEA"/>
    <property type="match status" value="1"/>
</dbReference>
<dbReference type="SMART" id="SM00073">
    <property type="entry name" value="HPT"/>
    <property type="match status" value="1"/>
</dbReference>
<keyword evidence="3" id="KW-0418">Kinase</keyword>
<name>B7K5V5_RIPO1</name>
<sequence>MDQQKILGYFIEEAKEYLETLEKGILELSSVVEDKEGVNEMFRAAHSIKGGAAMLGYGSIQTIAHRLEDAFKILRENKVPVDQKLESYFLKGYDVLQDLIEKLQSPFGLKPDEAEAIVESTAPTFVELQTYLNQLLAGGTTTETIENISTEARSLLKQMLALFKQQDTPKNRQNLQELCDTLARISPQEKGWQILVKTASKAIANPQHSYRILAPVVIKELKIGSDLMELNRGEDIIPSYGLEQLATAKIPQLLVSLDPKMMAATLRQVFNQQQVSQLLQLLGA</sequence>
<proteinExistence type="predicted"/>
<dbReference type="CDD" id="cd00088">
    <property type="entry name" value="HPT"/>
    <property type="match status" value="1"/>
</dbReference>